<organism evidence="1 2">
    <name type="scientific">Thermoflexibacter ruber</name>
    <dbReference type="NCBI Taxonomy" id="1003"/>
    <lineage>
        <taxon>Bacteria</taxon>
        <taxon>Pseudomonadati</taxon>
        <taxon>Bacteroidota</taxon>
        <taxon>Cytophagia</taxon>
        <taxon>Cytophagales</taxon>
        <taxon>Thermoflexibacteraceae</taxon>
        <taxon>Thermoflexibacter</taxon>
    </lineage>
</organism>
<name>A0A1I2H9Q9_9BACT</name>
<dbReference type="GO" id="GO:0051301">
    <property type="term" value="P:cell division"/>
    <property type="evidence" value="ECO:0007669"/>
    <property type="project" value="UniProtKB-KW"/>
</dbReference>
<dbReference type="InterPro" id="IPR036192">
    <property type="entry name" value="Cell_div_ZapA-like_sf"/>
</dbReference>
<dbReference type="RefSeq" id="WP_091546125.1">
    <property type="nucleotide sequence ID" value="NZ_FONY01000022.1"/>
</dbReference>
<dbReference type="STRING" id="1003.SAMN04488541_102256"/>
<evidence type="ECO:0000313" key="2">
    <source>
        <dbReference type="Proteomes" id="UP000199513"/>
    </source>
</evidence>
<gene>
    <name evidence="1" type="ORF">SAMN04488541_102256</name>
</gene>
<accession>A0A1I2H9Q9</accession>
<keyword evidence="2" id="KW-1185">Reference proteome</keyword>
<evidence type="ECO:0000313" key="1">
    <source>
        <dbReference type="EMBL" id="SFF26093.1"/>
    </source>
</evidence>
<dbReference type="Proteomes" id="UP000199513">
    <property type="component" value="Unassembled WGS sequence"/>
</dbReference>
<sequence>MGLLSVKINIADREYTLRVEEEDAPLVRQASEILNQSIRTKKELMRIPDRQDLLSMVAFDCIYEKLTGEKLLSEVAQRIAVIDDLVGNAL</sequence>
<dbReference type="EMBL" id="FONY01000022">
    <property type="protein sequence ID" value="SFF26093.1"/>
    <property type="molecule type" value="Genomic_DNA"/>
</dbReference>
<reference evidence="2" key="1">
    <citation type="submission" date="2016-10" db="EMBL/GenBank/DDBJ databases">
        <authorList>
            <person name="Varghese N."/>
            <person name="Submissions S."/>
        </authorList>
    </citation>
    <scope>NUCLEOTIDE SEQUENCE [LARGE SCALE GENOMIC DNA]</scope>
    <source>
        <strain>GEY</strain>
        <strain evidence="2">DSM 9560</strain>
    </source>
</reference>
<dbReference type="SUPFAM" id="SSF102829">
    <property type="entry name" value="Cell division protein ZapA-like"/>
    <property type="match status" value="1"/>
</dbReference>
<keyword evidence="1" id="KW-0131">Cell cycle</keyword>
<dbReference type="Pfam" id="PF05164">
    <property type="entry name" value="ZapA"/>
    <property type="match status" value="1"/>
</dbReference>
<protein>
    <submittedName>
        <fullName evidence="1">Cell division protein ZapA</fullName>
    </submittedName>
</protein>
<proteinExistence type="predicted"/>
<dbReference type="InterPro" id="IPR007838">
    <property type="entry name" value="Cell_div_ZapA-like"/>
</dbReference>
<dbReference type="AlphaFoldDB" id="A0A1I2H9Q9"/>
<keyword evidence="1" id="KW-0132">Cell division</keyword>
<dbReference type="OrthoDB" id="1495773at2"/>